<dbReference type="EMBL" id="LVWG01000004">
    <property type="protein sequence ID" value="KZK75232.1"/>
    <property type="molecule type" value="Genomic_DNA"/>
</dbReference>
<evidence type="ECO:0000313" key="4">
    <source>
        <dbReference type="Proteomes" id="UP000076481"/>
    </source>
</evidence>
<sequence>MDGGQTIRFQGAQWYGRENCQPIHVYDDRFVAENVFIGHHISVDQRRNLYGIVIGDQAIVLQQAVDNAEQQLSSATTALNTAQANLNRLIPVGSTIESFRRQAAVDDVDTKIAEATRELRLAEQAKTKADAIQARRPLATLPIAEVPESLDRVLNSTLDSASLAAEEKIRNHLAATSQGLSISWIKQGFDSQISTTCPHCGQDMQGLDILDSYRLFFSGELQAQDQLRESVQSALQRAFGEAAQNQFRQIFISHGTEQDWWKDVAGYEFSLPEIGDIDTILALLQGACLAIDSALKRKQASPGSEITLTVEESTEITSWRGTVAKLRAYNEALSTINAELQVRQASAGEIDLAPLQQRVSTLNNSKKRHESETVTAYLEYDAAAIQKSTAQREKQGANDALREQSNQLFERYGSRINELLTRFGADFQIVSDGVNFRGGPPSGQLAVKVCGERVSATPEAASDPSQVSLANTLSGGDRSALALAYFLAKVEMAANVARSIVVFDDPYHNQDRSRRQCTIERIHHLTGIANQCFVFSHDLEFARTVEKRPGTTAKTFVLNPLSDSTTLDARTLPLLPSQAYLKNYHLLHNYSVNPAGYLHHLKEVADTLRVILEEYLRLKFPKAWAENDWLGDMIRKIREAQAGTPLSLCQPLAEELGYINTYSQRFHHGGTGEVADEPEPRELKTYVDRTLKVIHAGGHR</sequence>
<reference evidence="3 4" key="1">
    <citation type="submission" date="2016-03" db="EMBL/GenBank/DDBJ databases">
        <title>Speciation and ecological success in dimly lit waters: horizontal gene transfer in a green sulfur bacteria bloom unveiled by metagenomic assembly.</title>
        <authorList>
            <person name="Llorens-Mares T."/>
            <person name="Liu Z."/>
            <person name="Allen L.Z."/>
            <person name="Rusch D.B."/>
            <person name="Craig M.T."/>
            <person name="Dupont C.L."/>
            <person name="Bryant D.A."/>
            <person name="Casamayor E.O."/>
        </authorList>
    </citation>
    <scope>NUCLEOTIDE SEQUENCE [LARGE SCALE GENOMIC DNA]</scope>
    <source>
        <strain evidence="3">CIII</strain>
    </source>
</reference>
<evidence type="ECO:0000256" key="1">
    <source>
        <dbReference type="SAM" id="Coils"/>
    </source>
</evidence>
<dbReference type="Pfam" id="PF13166">
    <property type="entry name" value="AAA_13"/>
    <property type="match status" value="1"/>
</dbReference>
<name>A0A165MGV9_PELLU</name>
<organism evidence="3 4">
    <name type="scientific">Pelodictyon luteolum</name>
    <dbReference type="NCBI Taxonomy" id="1100"/>
    <lineage>
        <taxon>Bacteria</taxon>
        <taxon>Pseudomonadati</taxon>
        <taxon>Chlorobiota</taxon>
        <taxon>Chlorobiia</taxon>
        <taxon>Chlorobiales</taxon>
        <taxon>Chlorobiaceae</taxon>
        <taxon>Chlorobium/Pelodictyon group</taxon>
        <taxon>Pelodictyon</taxon>
    </lineage>
</organism>
<protein>
    <recommendedName>
        <fullName evidence="2">Protein CR006 P-loop domain-containing protein</fullName>
    </recommendedName>
</protein>
<dbReference type="InterPro" id="IPR026866">
    <property type="entry name" value="CR006_AAA"/>
</dbReference>
<dbReference type="PANTHER" id="PTHR32114">
    <property type="entry name" value="ABC TRANSPORTER ABCH.3"/>
    <property type="match status" value="1"/>
</dbReference>
<dbReference type="PANTHER" id="PTHR32114:SF2">
    <property type="entry name" value="ABC TRANSPORTER ABCH.3"/>
    <property type="match status" value="1"/>
</dbReference>
<dbReference type="AlphaFoldDB" id="A0A165MGV9"/>
<evidence type="ECO:0000313" key="3">
    <source>
        <dbReference type="EMBL" id="KZK75232.1"/>
    </source>
</evidence>
<dbReference type="Gene3D" id="3.40.50.300">
    <property type="entry name" value="P-loop containing nucleotide triphosphate hydrolases"/>
    <property type="match status" value="1"/>
</dbReference>
<dbReference type="InterPro" id="IPR027417">
    <property type="entry name" value="P-loop_NTPase"/>
</dbReference>
<gene>
    <name evidence="3" type="ORF">A3K90_04210</name>
</gene>
<evidence type="ECO:0000259" key="2">
    <source>
        <dbReference type="Pfam" id="PF13166"/>
    </source>
</evidence>
<feature type="domain" description="Protein CR006 P-loop" evidence="2">
    <location>
        <begin position="470"/>
        <end position="628"/>
    </location>
</feature>
<dbReference type="Proteomes" id="UP000076481">
    <property type="component" value="Unassembled WGS sequence"/>
</dbReference>
<proteinExistence type="predicted"/>
<keyword evidence="1" id="KW-0175">Coiled coil</keyword>
<feature type="coiled-coil region" evidence="1">
    <location>
        <begin position="65"/>
        <end position="132"/>
    </location>
</feature>
<accession>A0A165MGV9</accession>
<comment type="caution">
    <text evidence="3">The sequence shown here is derived from an EMBL/GenBank/DDBJ whole genome shotgun (WGS) entry which is preliminary data.</text>
</comment>
<dbReference type="SUPFAM" id="SSF52540">
    <property type="entry name" value="P-loop containing nucleoside triphosphate hydrolases"/>
    <property type="match status" value="1"/>
</dbReference>